<sequence length="405" mass="45746">MPPPRHPQANDPSQHQSSSHHHSHRRTHYHSQSASTAATRHVHYAEDRPQPRQTLSQPRQTISQGPHVFPTAQAPPPLRRVMSSTHLHASVPTATQTRQLTQPSHGPRQRGHSTGNAHAPRMVNVAPSQSHQQIRVHADGHCEYSKCTGRKKALCIGINYTGQRRELRGCINDIKNVRRFLTSQWGFKDGDIVMLMDETTNPRQRPTRRNMIDAMRWLVKDAQPHDSLFFHYSGHGGQVADKDGDEPDGLDEVIYPVDYKTAGVIVDDEMHRIMVKRLPQGCRLTAIFDSCHSGTALDLPYIYHTNGRLRSKKGVSDSAWEEKKSWADVVAFAACEDDQKSADTVRRGVAVGAMSYAFVTTLSQRPTQSYQDLLHSLREILRQNYQQKAQLSSSHHIDTSLRFIL</sequence>
<keyword evidence="2" id="KW-0053">Apoptosis</keyword>
<reference evidence="7" key="2">
    <citation type="submission" date="2015-01" db="EMBL/GenBank/DDBJ databases">
        <title>Evolutionary Origins and Diversification of the Mycorrhizal Mutualists.</title>
        <authorList>
            <consortium name="DOE Joint Genome Institute"/>
            <consortium name="Mycorrhizal Genomics Consortium"/>
            <person name="Kohler A."/>
            <person name="Kuo A."/>
            <person name="Nagy L.G."/>
            <person name="Floudas D."/>
            <person name="Copeland A."/>
            <person name="Barry K.W."/>
            <person name="Cichocki N."/>
            <person name="Veneault-Fourrey C."/>
            <person name="LaButti K."/>
            <person name="Lindquist E.A."/>
            <person name="Lipzen A."/>
            <person name="Lundell T."/>
            <person name="Morin E."/>
            <person name="Murat C."/>
            <person name="Riley R."/>
            <person name="Ohm R."/>
            <person name="Sun H."/>
            <person name="Tunlid A."/>
            <person name="Henrissat B."/>
            <person name="Grigoriev I.V."/>
            <person name="Hibbett D.S."/>
            <person name="Martin F."/>
        </authorList>
    </citation>
    <scope>NUCLEOTIDE SEQUENCE [LARGE SCALE GENOMIC DNA]</scope>
    <source>
        <strain evidence="7">ATCC 200175</strain>
    </source>
</reference>
<dbReference type="Pfam" id="PF00656">
    <property type="entry name" value="Peptidase_C14"/>
    <property type="match status" value="1"/>
</dbReference>
<dbReference type="PANTHER" id="PTHR48104:SF30">
    <property type="entry name" value="METACASPASE-1"/>
    <property type="match status" value="1"/>
</dbReference>
<feature type="region of interest" description="Disordered" evidence="4">
    <location>
        <begin position="93"/>
        <end position="120"/>
    </location>
</feature>
<dbReference type="Gene3D" id="3.40.50.12660">
    <property type="match status" value="1"/>
</dbReference>
<evidence type="ECO:0000313" key="6">
    <source>
        <dbReference type="EMBL" id="KIJ14768.1"/>
    </source>
</evidence>
<name>A0A0C9TWX0_PAXIN</name>
<feature type="compositionally biased region" description="Polar residues" evidence="4">
    <location>
        <begin position="93"/>
        <end position="104"/>
    </location>
</feature>
<dbReference type="GO" id="GO:0006915">
    <property type="term" value="P:apoptotic process"/>
    <property type="evidence" value="ECO:0007669"/>
    <property type="project" value="UniProtKB-KW"/>
</dbReference>
<dbReference type="InterPro" id="IPR050452">
    <property type="entry name" value="Metacaspase"/>
</dbReference>
<dbReference type="InterPro" id="IPR029030">
    <property type="entry name" value="Caspase-like_dom_sf"/>
</dbReference>
<keyword evidence="7" id="KW-1185">Reference proteome</keyword>
<proteinExistence type="inferred from homology"/>
<evidence type="ECO:0000256" key="1">
    <source>
        <dbReference type="ARBA" id="ARBA00009005"/>
    </source>
</evidence>
<dbReference type="OrthoDB" id="3223806at2759"/>
<dbReference type="GO" id="GO:0006508">
    <property type="term" value="P:proteolysis"/>
    <property type="evidence" value="ECO:0007669"/>
    <property type="project" value="InterPro"/>
</dbReference>
<evidence type="ECO:0000313" key="7">
    <source>
        <dbReference type="Proteomes" id="UP000053647"/>
    </source>
</evidence>
<evidence type="ECO:0000256" key="2">
    <source>
        <dbReference type="ARBA" id="ARBA00022703"/>
    </source>
</evidence>
<feature type="compositionally biased region" description="Polar residues" evidence="4">
    <location>
        <begin position="51"/>
        <end position="64"/>
    </location>
</feature>
<dbReference type="GO" id="GO:0004197">
    <property type="term" value="F:cysteine-type endopeptidase activity"/>
    <property type="evidence" value="ECO:0007669"/>
    <property type="project" value="InterPro"/>
</dbReference>
<evidence type="ECO:0000256" key="3">
    <source>
        <dbReference type="ARBA" id="ARBA00022807"/>
    </source>
</evidence>
<keyword evidence="3" id="KW-0378">Hydrolase</keyword>
<accession>A0A0C9TWX0</accession>
<dbReference type="PANTHER" id="PTHR48104">
    <property type="entry name" value="METACASPASE-4"/>
    <property type="match status" value="1"/>
</dbReference>
<feature type="domain" description="Peptidase C14 caspase" evidence="5">
    <location>
        <begin position="150"/>
        <end position="395"/>
    </location>
</feature>
<dbReference type="Proteomes" id="UP000053647">
    <property type="component" value="Unassembled WGS sequence"/>
</dbReference>
<protein>
    <submittedName>
        <fullName evidence="6">Merops: C14.UPB</fullName>
    </submittedName>
</protein>
<dbReference type="GO" id="GO:0005737">
    <property type="term" value="C:cytoplasm"/>
    <property type="evidence" value="ECO:0007669"/>
    <property type="project" value="TreeGrafter"/>
</dbReference>
<evidence type="ECO:0000256" key="4">
    <source>
        <dbReference type="SAM" id="MobiDB-lite"/>
    </source>
</evidence>
<dbReference type="SUPFAM" id="SSF52129">
    <property type="entry name" value="Caspase-like"/>
    <property type="match status" value="1"/>
</dbReference>
<reference evidence="6 7" key="1">
    <citation type="submission" date="2014-06" db="EMBL/GenBank/DDBJ databases">
        <authorList>
            <consortium name="DOE Joint Genome Institute"/>
            <person name="Kuo A."/>
            <person name="Kohler A."/>
            <person name="Nagy L.G."/>
            <person name="Floudas D."/>
            <person name="Copeland A."/>
            <person name="Barry K.W."/>
            <person name="Cichocki N."/>
            <person name="Veneault-Fourrey C."/>
            <person name="LaButti K."/>
            <person name="Lindquist E.A."/>
            <person name="Lipzen A."/>
            <person name="Lundell T."/>
            <person name="Morin E."/>
            <person name="Murat C."/>
            <person name="Sun H."/>
            <person name="Tunlid A."/>
            <person name="Henrissat B."/>
            <person name="Grigoriev I.V."/>
            <person name="Hibbett D.S."/>
            <person name="Martin F."/>
            <person name="Nordberg H.P."/>
            <person name="Cantor M.N."/>
            <person name="Hua S.X."/>
        </authorList>
    </citation>
    <scope>NUCLEOTIDE SEQUENCE [LARGE SCALE GENOMIC DNA]</scope>
    <source>
        <strain evidence="6 7">ATCC 200175</strain>
    </source>
</reference>
<evidence type="ECO:0000259" key="5">
    <source>
        <dbReference type="Pfam" id="PF00656"/>
    </source>
</evidence>
<keyword evidence="3" id="KW-0645">Protease</keyword>
<dbReference type="HOGENOM" id="CLU_029389_1_0_1"/>
<comment type="similarity">
    <text evidence="1">Belongs to the peptidase C14B family.</text>
</comment>
<dbReference type="AlphaFoldDB" id="A0A0C9TWX0"/>
<dbReference type="InterPro" id="IPR011600">
    <property type="entry name" value="Pept_C14_caspase"/>
</dbReference>
<feature type="compositionally biased region" description="Basic residues" evidence="4">
    <location>
        <begin position="18"/>
        <end position="29"/>
    </location>
</feature>
<feature type="region of interest" description="Disordered" evidence="4">
    <location>
        <begin position="1"/>
        <end position="78"/>
    </location>
</feature>
<keyword evidence="3" id="KW-0788">Thiol protease</keyword>
<gene>
    <name evidence="6" type="ORF">PAXINDRAFT_169450</name>
</gene>
<organism evidence="6 7">
    <name type="scientific">Paxillus involutus ATCC 200175</name>
    <dbReference type="NCBI Taxonomy" id="664439"/>
    <lineage>
        <taxon>Eukaryota</taxon>
        <taxon>Fungi</taxon>
        <taxon>Dikarya</taxon>
        <taxon>Basidiomycota</taxon>
        <taxon>Agaricomycotina</taxon>
        <taxon>Agaricomycetes</taxon>
        <taxon>Agaricomycetidae</taxon>
        <taxon>Boletales</taxon>
        <taxon>Paxilineae</taxon>
        <taxon>Paxillaceae</taxon>
        <taxon>Paxillus</taxon>
    </lineage>
</organism>
<dbReference type="EMBL" id="KN819340">
    <property type="protein sequence ID" value="KIJ14768.1"/>
    <property type="molecule type" value="Genomic_DNA"/>
</dbReference>